<feature type="domain" description="Ig-like" evidence="5">
    <location>
        <begin position="209"/>
        <end position="296"/>
    </location>
</feature>
<keyword evidence="4" id="KW-1133">Transmembrane helix</keyword>
<feature type="compositionally biased region" description="Polar residues" evidence="3">
    <location>
        <begin position="587"/>
        <end position="610"/>
    </location>
</feature>
<dbReference type="InterPro" id="IPR003599">
    <property type="entry name" value="Ig_sub"/>
</dbReference>
<proteinExistence type="predicted"/>
<keyword evidence="4" id="KW-0472">Membrane</keyword>
<dbReference type="InterPro" id="IPR036179">
    <property type="entry name" value="Ig-like_dom_sf"/>
</dbReference>
<dbReference type="PANTHER" id="PTHR10075">
    <property type="entry name" value="BASIGIN RELATED"/>
    <property type="match status" value="1"/>
</dbReference>
<dbReference type="Gene3D" id="2.60.40.10">
    <property type="entry name" value="Immunoglobulins"/>
    <property type="match status" value="3"/>
</dbReference>
<dbReference type="Pfam" id="PF13927">
    <property type="entry name" value="Ig_3"/>
    <property type="match status" value="2"/>
</dbReference>
<keyword evidence="4" id="KW-0812">Transmembrane</keyword>
<dbReference type="SMART" id="SM00409">
    <property type="entry name" value="IG"/>
    <property type="match status" value="3"/>
</dbReference>
<evidence type="ECO:0000313" key="6">
    <source>
        <dbReference type="EMBL" id="EDO38723.1"/>
    </source>
</evidence>
<sequence length="862" mass="93398">MDGKTTTGIATVFLILAILLYEDLMTRRFRGLEDRIGRLESTVSDLQLLQRRNGRFFSDINTRVLSNLIMLRIQRPRNSQSHRRQRRSPSNESNSTISLATSLAEEIAKHLSPAVIRLCMGGSLTCPPGPRGPPGRPGHPGQKGTRGRRGQRGRRGNPGSPGPKGTPGKDGRRGAVGSKGMKGQKGEKGERGIGVRGEKGAPGDTLSAPNAIVSPALITINASDTAVFHCAASGVPKPVLIWSKVDGAPLMESSYKMLGNGRLVLENTTLEDAGLYECKAINLLGESSATMRLVVTVPPSVSIDIGPTYVQEGDNVMLPKCHVTGFPLPEINWTRSAGQLPRRRVMTSGGQLSILAARANDSGDYFCSARNHIGSTIARTQLVVFALPRFIISPPKSLKAEVGSDVILPCKAYGSPPPLVITWHRHGKSIPQERSGVIDGVLRLIDVTTADSGVYVCTATSSGIFDAQAMTRLEVLENTAASANAAPAKQDGRSLTNSTHAKLDMKNGFEGKVSEKGKMTLKLDDKTSSKNGRPLNILSGNSTWKRNNASVMSEINKPAPVENQGSNIEIGKLVTPTRNLSGMPMSRSPNYGNNANVKDNLKQKSNNTSAGDPENGKSVKITESTKIMEKGDISALEKLMRRKEGIEKPTKSTKISNITEIPVKKDRVLGKIRATEKPDNGKIEMRYVYKPTNSRNRGEIPITAKAENGKAVNGKSVEPTKKMTKKPVKQKVEKRKMGIERMETGKRNAEFDKRKDKISAKKSVGLLNIAFPIKKQENKKSGNLSGIVIGHGYLKSKSIKSGKPGMMKMLPTKKRKGYKGGVGKLDRFSNLGGVRKIDSTVNPLIEEIENYKGLEDFDKESN</sequence>
<keyword evidence="1" id="KW-1015">Disulfide bond</keyword>
<dbReference type="PhylomeDB" id="A7SC07"/>
<dbReference type="KEGG" id="nve:5510331"/>
<feature type="compositionally biased region" description="Basic and acidic residues" evidence="3">
    <location>
        <begin position="184"/>
        <end position="201"/>
    </location>
</feature>
<evidence type="ECO:0000256" key="2">
    <source>
        <dbReference type="ARBA" id="ARBA00023319"/>
    </source>
</evidence>
<dbReference type="eggNOG" id="KOG3544">
    <property type="taxonomic scope" value="Eukaryota"/>
</dbReference>
<dbReference type="InterPro" id="IPR007110">
    <property type="entry name" value="Ig-like_dom"/>
</dbReference>
<accession>A7SC07</accession>
<evidence type="ECO:0000313" key="7">
    <source>
        <dbReference type="Proteomes" id="UP000001593"/>
    </source>
</evidence>
<feature type="region of interest" description="Disordered" evidence="3">
    <location>
        <begin position="75"/>
        <end position="97"/>
    </location>
</feature>
<dbReference type="OrthoDB" id="5986691at2759"/>
<evidence type="ECO:0000256" key="3">
    <source>
        <dbReference type="SAM" id="MobiDB-lite"/>
    </source>
</evidence>
<keyword evidence="7" id="KW-1185">Reference proteome</keyword>
<feature type="region of interest" description="Disordered" evidence="3">
    <location>
        <begin position="581"/>
        <end position="618"/>
    </location>
</feature>
<dbReference type="Pfam" id="PF01391">
    <property type="entry name" value="Collagen"/>
    <property type="match status" value="1"/>
</dbReference>
<dbReference type="Pfam" id="PF07679">
    <property type="entry name" value="I-set"/>
    <property type="match status" value="1"/>
</dbReference>
<feature type="domain" description="Ig-like" evidence="5">
    <location>
        <begin position="388"/>
        <end position="471"/>
    </location>
</feature>
<keyword evidence="2" id="KW-0393">Immunoglobulin domain</keyword>
<feature type="compositionally biased region" description="Basic residues" evidence="3">
    <location>
        <begin position="145"/>
        <end position="155"/>
    </location>
</feature>
<dbReference type="AlphaFoldDB" id="A7SC07"/>
<name>A7SC07_NEMVE</name>
<dbReference type="Proteomes" id="UP000001593">
    <property type="component" value="Unassembled WGS sequence"/>
</dbReference>
<feature type="domain" description="Ig-like" evidence="5">
    <location>
        <begin position="299"/>
        <end position="385"/>
    </location>
</feature>
<feature type="region of interest" description="Disordered" evidence="3">
    <location>
        <begin position="126"/>
        <end position="208"/>
    </location>
</feature>
<dbReference type="InterPro" id="IPR013783">
    <property type="entry name" value="Ig-like_fold"/>
</dbReference>
<dbReference type="InterPro" id="IPR013098">
    <property type="entry name" value="Ig_I-set"/>
</dbReference>
<dbReference type="PANTHER" id="PTHR10075:SF103">
    <property type="entry name" value="ROUNDABOUT HOMOLOG 4"/>
    <property type="match status" value="1"/>
</dbReference>
<evidence type="ECO:0000256" key="4">
    <source>
        <dbReference type="SAM" id="Phobius"/>
    </source>
</evidence>
<feature type="compositionally biased region" description="Pro residues" evidence="3">
    <location>
        <begin position="127"/>
        <end position="137"/>
    </location>
</feature>
<dbReference type="InParanoid" id="A7SC07"/>
<dbReference type="FunFam" id="2.60.40.10:FF:000032">
    <property type="entry name" value="palladin isoform X1"/>
    <property type="match status" value="2"/>
</dbReference>
<dbReference type="InterPro" id="IPR003598">
    <property type="entry name" value="Ig_sub2"/>
</dbReference>
<reference evidence="6 7" key="1">
    <citation type="journal article" date="2007" name="Science">
        <title>Sea anemone genome reveals ancestral eumetazoan gene repertoire and genomic organization.</title>
        <authorList>
            <person name="Putnam N.H."/>
            <person name="Srivastava M."/>
            <person name="Hellsten U."/>
            <person name="Dirks B."/>
            <person name="Chapman J."/>
            <person name="Salamov A."/>
            <person name="Terry A."/>
            <person name="Shapiro H."/>
            <person name="Lindquist E."/>
            <person name="Kapitonov V.V."/>
            <person name="Jurka J."/>
            <person name="Genikhovich G."/>
            <person name="Grigoriev I.V."/>
            <person name="Lucas S.M."/>
            <person name="Steele R.E."/>
            <person name="Finnerty J.R."/>
            <person name="Technau U."/>
            <person name="Martindale M.Q."/>
            <person name="Rokhsar D.S."/>
        </authorList>
    </citation>
    <scope>NUCLEOTIDE SEQUENCE [LARGE SCALE GENOMIC DNA]</scope>
    <source>
        <strain evidence="7">CH2 X CH6</strain>
    </source>
</reference>
<organism evidence="6 7">
    <name type="scientific">Nematostella vectensis</name>
    <name type="common">Starlet sea anemone</name>
    <dbReference type="NCBI Taxonomy" id="45351"/>
    <lineage>
        <taxon>Eukaryota</taxon>
        <taxon>Metazoa</taxon>
        <taxon>Cnidaria</taxon>
        <taxon>Anthozoa</taxon>
        <taxon>Hexacorallia</taxon>
        <taxon>Actiniaria</taxon>
        <taxon>Edwardsiidae</taxon>
        <taxon>Nematostella</taxon>
    </lineage>
</organism>
<dbReference type="eggNOG" id="KOG2408">
    <property type="taxonomic scope" value="Eukaryota"/>
</dbReference>
<feature type="transmembrane region" description="Helical" evidence="4">
    <location>
        <begin position="6"/>
        <end position="25"/>
    </location>
</feature>
<dbReference type="SMART" id="SM00408">
    <property type="entry name" value="IGc2"/>
    <property type="match status" value="3"/>
</dbReference>
<dbReference type="PROSITE" id="PS50835">
    <property type="entry name" value="IG_LIKE"/>
    <property type="match status" value="3"/>
</dbReference>
<dbReference type="SUPFAM" id="SSF48726">
    <property type="entry name" value="Immunoglobulin"/>
    <property type="match status" value="3"/>
</dbReference>
<protein>
    <recommendedName>
        <fullName evidence="5">Ig-like domain-containing protein</fullName>
    </recommendedName>
</protein>
<evidence type="ECO:0000259" key="5">
    <source>
        <dbReference type="PROSITE" id="PS50835"/>
    </source>
</evidence>
<dbReference type="HOGENOM" id="CLU_332125_0_0_1"/>
<gene>
    <name evidence="6" type="ORF">NEMVEDRAFT_v1g209947</name>
</gene>
<dbReference type="EMBL" id="DS469620">
    <property type="protein sequence ID" value="EDO38723.1"/>
    <property type="molecule type" value="Genomic_DNA"/>
</dbReference>
<evidence type="ECO:0000256" key="1">
    <source>
        <dbReference type="ARBA" id="ARBA00023157"/>
    </source>
</evidence>
<dbReference type="InterPro" id="IPR008160">
    <property type="entry name" value="Collagen"/>
</dbReference>